<dbReference type="PANTHER" id="PTHR37816:SF1">
    <property type="entry name" value="TOXIN"/>
    <property type="match status" value="1"/>
</dbReference>
<dbReference type="EMBL" id="CADCWJ010000144">
    <property type="protein sequence ID" value="CAA9547367.1"/>
    <property type="molecule type" value="Genomic_DNA"/>
</dbReference>
<organism evidence="1">
    <name type="scientific">uncultured Thermomicrobiales bacterium</name>
    <dbReference type="NCBI Taxonomy" id="1645740"/>
    <lineage>
        <taxon>Bacteria</taxon>
        <taxon>Pseudomonadati</taxon>
        <taxon>Thermomicrobiota</taxon>
        <taxon>Thermomicrobia</taxon>
        <taxon>Thermomicrobiales</taxon>
        <taxon>environmental samples</taxon>
    </lineage>
</organism>
<dbReference type="AlphaFoldDB" id="A0A6J4UGG3"/>
<dbReference type="SUPFAM" id="SSF52540">
    <property type="entry name" value="P-loop containing nucleoside triphosphate hydrolases"/>
    <property type="match status" value="1"/>
</dbReference>
<dbReference type="InterPro" id="IPR052922">
    <property type="entry name" value="Cytidylate_Kinase-2"/>
</dbReference>
<sequence length="181" mass="19920">MRRIHVIGGPGSGKTTVARRLALAADVPCVELDVIGYDNGAGAKRPLIDKLTEVDRLAAQPSWVAEGMFLWWTEALSRNADIILWLDPPWRIAASRIIRRHARASLAGTNRHRGIGRLVRFVIASRAYCHGPAAIPVSRDDDGAVTRAATEHALEPVCAKVVRCRRNEDVEAFLARWSDAL</sequence>
<gene>
    <name evidence="1" type="ORF">AVDCRST_MAG87-587</name>
</gene>
<proteinExistence type="predicted"/>
<dbReference type="InterPro" id="IPR027417">
    <property type="entry name" value="P-loop_NTPase"/>
</dbReference>
<evidence type="ECO:0000313" key="1">
    <source>
        <dbReference type="EMBL" id="CAA9547367.1"/>
    </source>
</evidence>
<name>A0A6J4UGG3_9BACT</name>
<protein>
    <recommendedName>
        <fullName evidence="2">Adenylate kinase</fullName>
    </recommendedName>
</protein>
<dbReference type="Gene3D" id="3.40.50.300">
    <property type="entry name" value="P-loop containing nucleotide triphosphate hydrolases"/>
    <property type="match status" value="1"/>
</dbReference>
<accession>A0A6J4UGG3</accession>
<dbReference type="PANTHER" id="PTHR37816">
    <property type="entry name" value="YALI0E33011P"/>
    <property type="match status" value="1"/>
</dbReference>
<evidence type="ECO:0008006" key="2">
    <source>
        <dbReference type="Google" id="ProtNLM"/>
    </source>
</evidence>
<reference evidence="1" key="1">
    <citation type="submission" date="2020-02" db="EMBL/GenBank/DDBJ databases">
        <authorList>
            <person name="Meier V. D."/>
        </authorList>
    </citation>
    <scope>NUCLEOTIDE SEQUENCE</scope>
    <source>
        <strain evidence="1">AVDCRST_MAG87</strain>
    </source>
</reference>